<reference evidence="1 2" key="1">
    <citation type="journal article" date="2023" name="Plants (Basel)">
        <title>Bridging the Gap: Combining Genomics and Transcriptomics Approaches to Understand Stylosanthes scabra, an Orphan Legume from the Brazilian Caatinga.</title>
        <authorList>
            <person name="Ferreira-Neto J.R.C."/>
            <person name="da Silva M.D."/>
            <person name="Binneck E."/>
            <person name="de Melo N.F."/>
            <person name="da Silva R.H."/>
            <person name="de Melo A.L.T.M."/>
            <person name="Pandolfi V."/>
            <person name="Bustamante F.O."/>
            <person name="Brasileiro-Vidal A.C."/>
            <person name="Benko-Iseppon A.M."/>
        </authorList>
    </citation>
    <scope>NUCLEOTIDE SEQUENCE [LARGE SCALE GENOMIC DNA]</scope>
    <source>
        <tissue evidence="1">Leaves</tissue>
    </source>
</reference>
<organism evidence="1 2">
    <name type="scientific">Stylosanthes scabra</name>
    <dbReference type="NCBI Taxonomy" id="79078"/>
    <lineage>
        <taxon>Eukaryota</taxon>
        <taxon>Viridiplantae</taxon>
        <taxon>Streptophyta</taxon>
        <taxon>Embryophyta</taxon>
        <taxon>Tracheophyta</taxon>
        <taxon>Spermatophyta</taxon>
        <taxon>Magnoliopsida</taxon>
        <taxon>eudicotyledons</taxon>
        <taxon>Gunneridae</taxon>
        <taxon>Pentapetalae</taxon>
        <taxon>rosids</taxon>
        <taxon>fabids</taxon>
        <taxon>Fabales</taxon>
        <taxon>Fabaceae</taxon>
        <taxon>Papilionoideae</taxon>
        <taxon>50 kb inversion clade</taxon>
        <taxon>dalbergioids sensu lato</taxon>
        <taxon>Dalbergieae</taxon>
        <taxon>Pterocarpus clade</taxon>
        <taxon>Stylosanthes</taxon>
    </lineage>
</organism>
<proteinExistence type="predicted"/>
<sequence>MRTEEKEGWSYEGHLRQFIGIMIVAAAGPARFKLNFEKIDDEDRRWSGLVSAPSESLRVRRGKLCSPSSSPQPNRHDHLFLQVVSGFSILGFRSSVFSS</sequence>
<gene>
    <name evidence="1" type="ORF">PIB30_055767</name>
</gene>
<accession>A0ABU6XJG5</accession>
<keyword evidence="2" id="KW-1185">Reference proteome</keyword>
<protein>
    <submittedName>
        <fullName evidence="1">Uncharacterized protein</fullName>
    </submittedName>
</protein>
<dbReference type="EMBL" id="JASCZI010211887">
    <property type="protein sequence ID" value="MED6197351.1"/>
    <property type="molecule type" value="Genomic_DNA"/>
</dbReference>
<comment type="caution">
    <text evidence="1">The sequence shown here is derived from an EMBL/GenBank/DDBJ whole genome shotgun (WGS) entry which is preliminary data.</text>
</comment>
<name>A0ABU6XJG5_9FABA</name>
<evidence type="ECO:0000313" key="2">
    <source>
        <dbReference type="Proteomes" id="UP001341840"/>
    </source>
</evidence>
<dbReference type="Proteomes" id="UP001341840">
    <property type="component" value="Unassembled WGS sequence"/>
</dbReference>
<evidence type="ECO:0000313" key="1">
    <source>
        <dbReference type="EMBL" id="MED6197351.1"/>
    </source>
</evidence>